<evidence type="ECO:0000259" key="10">
    <source>
        <dbReference type="PROSITE" id="PS50178"/>
    </source>
</evidence>
<dbReference type="InterPro" id="IPR013083">
    <property type="entry name" value="Znf_RING/FYVE/PHD"/>
</dbReference>
<organism evidence="11 12">
    <name type="scientific">Somion occarium</name>
    <dbReference type="NCBI Taxonomy" id="3059160"/>
    <lineage>
        <taxon>Eukaryota</taxon>
        <taxon>Fungi</taxon>
        <taxon>Dikarya</taxon>
        <taxon>Basidiomycota</taxon>
        <taxon>Agaricomycotina</taxon>
        <taxon>Agaricomycetes</taxon>
        <taxon>Polyporales</taxon>
        <taxon>Cerrenaceae</taxon>
        <taxon>Somion</taxon>
    </lineage>
</organism>
<dbReference type="InterPro" id="IPR036770">
    <property type="entry name" value="Ankyrin_rpt-contain_sf"/>
</dbReference>
<feature type="compositionally biased region" description="Acidic residues" evidence="8">
    <location>
        <begin position="386"/>
        <end position="398"/>
    </location>
</feature>
<accession>A0ABP1D0J9</accession>
<dbReference type="PANTHER" id="PTHR24171:SF10">
    <property type="entry name" value="ANKYRIN REPEAT DOMAIN-CONTAINING PROTEIN 29-LIKE"/>
    <property type="match status" value="1"/>
</dbReference>
<evidence type="ECO:0000313" key="12">
    <source>
        <dbReference type="Proteomes" id="UP001497453"/>
    </source>
</evidence>
<dbReference type="Pfam" id="PF13639">
    <property type="entry name" value="zf-RING_2"/>
    <property type="match status" value="1"/>
</dbReference>
<dbReference type="EMBL" id="OZ037945">
    <property type="protein sequence ID" value="CAL1701433.1"/>
    <property type="molecule type" value="Genomic_DNA"/>
</dbReference>
<sequence length="688" mass="75064">MSTSDEESFHYQELGTIEETNSPVPTQSPDNDSDEEEFVYPSVSSKPVHEAARTPEPVLQQDVIPTQDVLEVSPSSDRLSHSPNVSPPQEQPVLDVVPSPIIPKIHPSPAQLEALQSAAAAGDLKLLQSLFRNTLQPGDVEPFALANDASTRTGLTALHAAASRGHLDIVKWLIEDCGAIPDIEDKEGETALHKAALNGHLRIVAYLLPDKADVHAQDADGWTALHNACSKGYLDIVRFLCEQGGAASEIDGVRGVDIRSKGGWTPLMNASSKGHLPIVLYLLSKQSADPLIRNNWGETAYDAAAAVFEVWICEVLQKAESEKWRSAPVPYNPLAVHTTVPVLLYENQRLDMRLKTLAMSGGKPKFSASGLGRLAAGAQGILISDNDGDEVYDDDSDEESFHYPGSSTDTARPPSIRSTATDYFSRSSGSRGPTDLTPHLSQSPEFRVPTHEAPQKILTPRWTPPTPHQVHAQWERDETVQQCRECRRRFNFITRRHCRRCGRIFCDRCSSFRALLDPSDIVQDPAALELSSRPSSQRVCQSCYEEVTATVPVGLHASRTNAMERIVIDQRRLSIPSPTNGDTSSQISDLAECPVCNTSLSDLGPAFVQEAHVKNCLEGGSGSSPQTAKYLVYKLPGESALIGTECVICLEEFVKGSTVARLSCLCSFHNACLSSWLQRGKSCPVHAR</sequence>
<feature type="domain" description="FYVE-type" evidence="10">
    <location>
        <begin position="477"/>
        <end position="548"/>
    </location>
</feature>
<dbReference type="InterPro" id="IPR017455">
    <property type="entry name" value="Znf_FYVE-rel"/>
</dbReference>
<dbReference type="Pfam" id="PF13857">
    <property type="entry name" value="Ank_5"/>
    <property type="match status" value="1"/>
</dbReference>
<evidence type="ECO:0000256" key="5">
    <source>
        <dbReference type="ARBA" id="ARBA00023043"/>
    </source>
</evidence>
<dbReference type="PROSITE" id="PS50089">
    <property type="entry name" value="ZF_RING_2"/>
    <property type="match status" value="1"/>
</dbReference>
<keyword evidence="5 6" id="KW-0040">ANK repeat</keyword>
<dbReference type="InterPro" id="IPR002110">
    <property type="entry name" value="Ankyrin_rpt"/>
</dbReference>
<gene>
    <name evidence="11" type="ORF">GFSPODELE1_LOCUS3587</name>
</gene>
<feature type="repeat" description="ANK" evidence="6">
    <location>
        <begin position="153"/>
        <end position="175"/>
    </location>
</feature>
<dbReference type="Proteomes" id="UP001497453">
    <property type="component" value="Chromosome 2"/>
</dbReference>
<keyword evidence="4" id="KW-0862">Zinc</keyword>
<evidence type="ECO:0000256" key="8">
    <source>
        <dbReference type="SAM" id="MobiDB-lite"/>
    </source>
</evidence>
<dbReference type="SMART" id="SM00064">
    <property type="entry name" value="FYVE"/>
    <property type="match status" value="1"/>
</dbReference>
<dbReference type="InterPro" id="IPR000306">
    <property type="entry name" value="Znf_FYVE"/>
</dbReference>
<keyword evidence="3 7" id="KW-0863">Zinc-finger</keyword>
<dbReference type="InterPro" id="IPR001841">
    <property type="entry name" value="Znf_RING"/>
</dbReference>
<feature type="compositionally biased region" description="Polar residues" evidence="8">
    <location>
        <begin position="405"/>
        <end position="431"/>
    </location>
</feature>
<dbReference type="CDD" id="cd16489">
    <property type="entry name" value="mRING-CH-C4HC2H_ZNRF"/>
    <property type="match status" value="1"/>
</dbReference>
<dbReference type="Gene3D" id="3.30.40.10">
    <property type="entry name" value="Zinc/RING finger domain, C3HC4 (zinc finger)"/>
    <property type="match status" value="2"/>
</dbReference>
<dbReference type="PANTHER" id="PTHR24171">
    <property type="entry name" value="ANKYRIN REPEAT DOMAIN-CONTAINING PROTEIN 39-RELATED"/>
    <property type="match status" value="1"/>
</dbReference>
<dbReference type="SUPFAM" id="SSF57850">
    <property type="entry name" value="RING/U-box"/>
    <property type="match status" value="1"/>
</dbReference>
<evidence type="ECO:0000256" key="7">
    <source>
        <dbReference type="PROSITE-ProRule" id="PRU00175"/>
    </source>
</evidence>
<dbReference type="PROSITE" id="PS50178">
    <property type="entry name" value="ZF_FYVE"/>
    <property type="match status" value="1"/>
</dbReference>
<reference evidence="12" key="1">
    <citation type="submission" date="2024-04" db="EMBL/GenBank/DDBJ databases">
        <authorList>
            <person name="Shaw F."/>
            <person name="Minotto A."/>
        </authorList>
    </citation>
    <scope>NUCLEOTIDE SEQUENCE [LARGE SCALE GENOMIC DNA]</scope>
</reference>
<dbReference type="SMART" id="SM00248">
    <property type="entry name" value="ANK"/>
    <property type="match status" value="4"/>
</dbReference>
<evidence type="ECO:0000256" key="3">
    <source>
        <dbReference type="ARBA" id="ARBA00022771"/>
    </source>
</evidence>
<feature type="compositionally biased region" description="Polar residues" evidence="8">
    <location>
        <begin position="73"/>
        <end position="84"/>
    </location>
</feature>
<dbReference type="Pfam" id="PF00023">
    <property type="entry name" value="Ank"/>
    <property type="match status" value="1"/>
</dbReference>
<dbReference type="SMART" id="SM00184">
    <property type="entry name" value="RING"/>
    <property type="match status" value="1"/>
</dbReference>
<keyword evidence="12" id="KW-1185">Reference proteome</keyword>
<dbReference type="Pfam" id="PF12796">
    <property type="entry name" value="Ank_2"/>
    <property type="match status" value="1"/>
</dbReference>
<evidence type="ECO:0000256" key="1">
    <source>
        <dbReference type="ARBA" id="ARBA00022723"/>
    </source>
</evidence>
<evidence type="ECO:0000256" key="4">
    <source>
        <dbReference type="ARBA" id="ARBA00022833"/>
    </source>
</evidence>
<evidence type="ECO:0000256" key="2">
    <source>
        <dbReference type="ARBA" id="ARBA00022737"/>
    </source>
</evidence>
<proteinExistence type="predicted"/>
<feature type="repeat" description="ANK" evidence="6">
    <location>
        <begin position="262"/>
        <end position="295"/>
    </location>
</feature>
<feature type="repeat" description="ANK" evidence="6">
    <location>
        <begin position="220"/>
        <end position="252"/>
    </location>
</feature>
<keyword evidence="1" id="KW-0479">Metal-binding</keyword>
<dbReference type="SUPFAM" id="SSF48403">
    <property type="entry name" value="Ankyrin repeat"/>
    <property type="match status" value="1"/>
</dbReference>
<feature type="domain" description="RING-type" evidence="9">
    <location>
        <begin position="646"/>
        <end position="686"/>
    </location>
</feature>
<protein>
    <submittedName>
        <fullName evidence="11">Uncharacterized protein</fullName>
    </submittedName>
</protein>
<name>A0ABP1D0J9_9APHY</name>
<feature type="repeat" description="ANK" evidence="6">
    <location>
        <begin position="187"/>
        <end position="219"/>
    </location>
</feature>
<evidence type="ECO:0000259" key="9">
    <source>
        <dbReference type="PROSITE" id="PS50089"/>
    </source>
</evidence>
<keyword evidence="2" id="KW-0677">Repeat</keyword>
<feature type="region of interest" description="Disordered" evidence="8">
    <location>
        <begin position="1"/>
        <end position="92"/>
    </location>
</feature>
<dbReference type="SUPFAM" id="SSF57903">
    <property type="entry name" value="FYVE/PHD zinc finger"/>
    <property type="match status" value="1"/>
</dbReference>
<dbReference type="Pfam" id="PF01363">
    <property type="entry name" value="FYVE"/>
    <property type="match status" value="1"/>
</dbReference>
<evidence type="ECO:0000313" key="11">
    <source>
        <dbReference type="EMBL" id="CAL1701433.1"/>
    </source>
</evidence>
<dbReference type="PROSITE" id="PS50088">
    <property type="entry name" value="ANK_REPEAT"/>
    <property type="match status" value="4"/>
</dbReference>
<dbReference type="InterPro" id="IPR011011">
    <property type="entry name" value="Znf_FYVE_PHD"/>
</dbReference>
<evidence type="ECO:0000256" key="6">
    <source>
        <dbReference type="PROSITE-ProRule" id="PRU00023"/>
    </source>
</evidence>
<dbReference type="PRINTS" id="PR01415">
    <property type="entry name" value="ANKYRIN"/>
</dbReference>
<dbReference type="Gene3D" id="1.25.40.20">
    <property type="entry name" value="Ankyrin repeat-containing domain"/>
    <property type="match status" value="2"/>
</dbReference>
<feature type="compositionally biased region" description="Polar residues" evidence="8">
    <location>
        <begin position="18"/>
        <end position="30"/>
    </location>
</feature>
<feature type="region of interest" description="Disordered" evidence="8">
    <location>
        <begin position="385"/>
        <end position="451"/>
    </location>
</feature>
<dbReference type="PROSITE" id="PS50297">
    <property type="entry name" value="ANK_REP_REGION"/>
    <property type="match status" value="3"/>
</dbReference>